<organism evidence="1 2">
    <name type="scientific">Meganyctiphanes norvegica</name>
    <name type="common">Northern krill</name>
    <name type="synonym">Thysanopoda norvegica</name>
    <dbReference type="NCBI Taxonomy" id="48144"/>
    <lineage>
        <taxon>Eukaryota</taxon>
        <taxon>Metazoa</taxon>
        <taxon>Ecdysozoa</taxon>
        <taxon>Arthropoda</taxon>
        <taxon>Crustacea</taxon>
        <taxon>Multicrustacea</taxon>
        <taxon>Malacostraca</taxon>
        <taxon>Eumalacostraca</taxon>
        <taxon>Eucarida</taxon>
        <taxon>Euphausiacea</taxon>
        <taxon>Euphausiidae</taxon>
        <taxon>Meganyctiphanes</taxon>
    </lineage>
</organism>
<gene>
    <name evidence="1" type="ORF">MNOR_LOCUS18581</name>
</gene>
<protein>
    <submittedName>
        <fullName evidence="1">Uncharacterized protein</fullName>
    </submittedName>
</protein>
<accession>A0AAV2R1U4</accession>
<reference evidence="1 2" key="1">
    <citation type="submission" date="2024-05" db="EMBL/GenBank/DDBJ databases">
        <authorList>
            <person name="Wallberg A."/>
        </authorList>
    </citation>
    <scope>NUCLEOTIDE SEQUENCE [LARGE SCALE GENOMIC DNA]</scope>
</reference>
<keyword evidence="2" id="KW-1185">Reference proteome</keyword>
<sequence>DFQVTSFVRVKFSVFIHPHRDRLFIIDVQSEATFGFDTLNISHTNISLEQERDGKDKVTTMINHNNGISDRSNWQHFEFTLSPDGYNITGQDNNSYHIPNQGLELVYKRVSISDSSLLTDCTQGNTTWNISITETTIYFWDGTGEIGIVLFSND</sequence>
<comment type="caution">
    <text evidence="1">The sequence shown here is derived from an EMBL/GenBank/DDBJ whole genome shotgun (WGS) entry which is preliminary data.</text>
</comment>
<evidence type="ECO:0000313" key="2">
    <source>
        <dbReference type="Proteomes" id="UP001497623"/>
    </source>
</evidence>
<dbReference type="AlphaFoldDB" id="A0AAV2R1U4"/>
<dbReference type="Proteomes" id="UP001497623">
    <property type="component" value="Unassembled WGS sequence"/>
</dbReference>
<feature type="non-terminal residue" evidence="1">
    <location>
        <position position="1"/>
    </location>
</feature>
<evidence type="ECO:0000313" key="1">
    <source>
        <dbReference type="EMBL" id="CAL4107472.1"/>
    </source>
</evidence>
<feature type="non-terminal residue" evidence="1">
    <location>
        <position position="154"/>
    </location>
</feature>
<proteinExistence type="predicted"/>
<dbReference type="EMBL" id="CAXKWB010013367">
    <property type="protein sequence ID" value="CAL4107472.1"/>
    <property type="molecule type" value="Genomic_DNA"/>
</dbReference>
<name>A0AAV2R1U4_MEGNR</name>